<dbReference type="RefSeq" id="WP_264776703.1">
    <property type="nucleotide sequence ID" value="NZ_AP026560.1"/>
</dbReference>
<organism evidence="1 2">
    <name type="scientific">Deinococcus aetherius</name>
    <dbReference type="NCBI Taxonomy" id="200252"/>
    <lineage>
        <taxon>Bacteria</taxon>
        <taxon>Thermotogati</taxon>
        <taxon>Deinococcota</taxon>
        <taxon>Deinococci</taxon>
        <taxon>Deinococcales</taxon>
        <taxon>Deinococcaceae</taxon>
        <taxon>Deinococcus</taxon>
    </lineage>
</organism>
<evidence type="ECO:0000313" key="2">
    <source>
        <dbReference type="Proteomes" id="UP001064971"/>
    </source>
</evidence>
<protein>
    <submittedName>
        <fullName evidence="1">Uncharacterized protein</fullName>
    </submittedName>
</protein>
<evidence type="ECO:0000313" key="1">
    <source>
        <dbReference type="EMBL" id="BDP40901.1"/>
    </source>
</evidence>
<gene>
    <name evidence="1" type="ORF">DAETH_08700</name>
</gene>
<accession>A0ABN6RGS8</accession>
<dbReference type="EMBL" id="AP026560">
    <property type="protein sequence ID" value="BDP40901.1"/>
    <property type="molecule type" value="Genomic_DNA"/>
</dbReference>
<proteinExistence type="predicted"/>
<sequence>MEEINANEFWQWAYSDFLSNALRGVLAEYIVARALGCTQRPRVEWDAYDLRTDAGLKIEVKSAAYLQSWQQKRLSPIRFDIGLKRGWDAETNVNALQASRSADVYVFCVFKTQERAGTNHRE</sequence>
<name>A0ABN6RGS8_9DEIO</name>
<dbReference type="Proteomes" id="UP001064971">
    <property type="component" value="Chromosome"/>
</dbReference>
<reference evidence="1" key="1">
    <citation type="submission" date="2022-07" db="EMBL/GenBank/DDBJ databases">
        <title>Complete Genome Sequence of the Radioresistant Bacterium Deinococcus aetherius ST0316, Isolated from the Air Dust collected in Lower Stratosphere above Japan.</title>
        <authorList>
            <person name="Satoh K."/>
            <person name="Hagiwara K."/>
            <person name="Katsumata K."/>
            <person name="Kubo A."/>
            <person name="Yokobori S."/>
            <person name="Yamagishi A."/>
            <person name="Oono Y."/>
            <person name="Narumi I."/>
        </authorList>
    </citation>
    <scope>NUCLEOTIDE SEQUENCE</scope>
    <source>
        <strain evidence="1">ST0316</strain>
    </source>
</reference>
<keyword evidence="2" id="KW-1185">Reference proteome</keyword>